<protein>
    <submittedName>
        <fullName evidence="4">Diguanylate cyclase</fullName>
    </submittedName>
</protein>
<keyword evidence="5" id="KW-1185">Reference proteome</keyword>
<proteinExistence type="predicted"/>
<feature type="non-terminal residue" evidence="4">
    <location>
        <position position="1"/>
    </location>
</feature>
<dbReference type="PROSITE" id="PS50887">
    <property type="entry name" value="GGDEF"/>
    <property type="match status" value="1"/>
</dbReference>
<dbReference type="Proteomes" id="UP000640335">
    <property type="component" value="Unassembled WGS sequence"/>
</dbReference>
<evidence type="ECO:0000313" key="5">
    <source>
        <dbReference type="Proteomes" id="UP000640335"/>
    </source>
</evidence>
<evidence type="ECO:0000256" key="2">
    <source>
        <dbReference type="SAM" id="Phobius"/>
    </source>
</evidence>
<keyword evidence="2" id="KW-0812">Transmembrane</keyword>
<dbReference type="NCBIfam" id="TIGR00254">
    <property type="entry name" value="GGDEF"/>
    <property type="match status" value="1"/>
</dbReference>
<keyword evidence="1" id="KW-0175">Coiled coil</keyword>
<evidence type="ECO:0000256" key="1">
    <source>
        <dbReference type="SAM" id="Coils"/>
    </source>
</evidence>
<feature type="transmembrane region" description="Helical" evidence="2">
    <location>
        <begin position="28"/>
        <end position="49"/>
    </location>
</feature>
<dbReference type="InterPro" id="IPR029787">
    <property type="entry name" value="Nucleotide_cyclase"/>
</dbReference>
<sequence>TLIINFIYGTYSLYENIFLEKEPNYTMYLWFILIPITSLIISLVSKNILLLQEKLKILENENEELIMIDPLTGDRNMKSFNNEVPIYLSMNKRYEIPITIMIIRLKHSERIKNIVGKDQYDNMRVIISNALNDSLRVEDRKYILNEDTFIYILLSNKEGLKVVEKRLKEKIKNIDFNIKKFNKSIDLEVQIGFYTYDGKIDNPLELLKAAERELEYDV</sequence>
<evidence type="ECO:0000313" key="4">
    <source>
        <dbReference type="EMBL" id="MBD7916101.1"/>
    </source>
</evidence>
<dbReference type="Pfam" id="PF00990">
    <property type="entry name" value="GGDEF"/>
    <property type="match status" value="1"/>
</dbReference>
<feature type="coiled-coil region" evidence="1">
    <location>
        <begin position="41"/>
        <end position="68"/>
    </location>
</feature>
<comment type="caution">
    <text evidence="4">The sequence shown here is derived from an EMBL/GenBank/DDBJ whole genome shotgun (WGS) entry which is preliminary data.</text>
</comment>
<dbReference type="InterPro" id="IPR000160">
    <property type="entry name" value="GGDEF_dom"/>
</dbReference>
<evidence type="ECO:0000259" key="3">
    <source>
        <dbReference type="PROSITE" id="PS50887"/>
    </source>
</evidence>
<gene>
    <name evidence="4" type="ORF">H9660_13180</name>
</gene>
<dbReference type="SUPFAM" id="SSF55073">
    <property type="entry name" value="Nucleotide cyclase"/>
    <property type="match status" value="1"/>
</dbReference>
<accession>A0ABR8Q6N8</accession>
<reference evidence="4 5" key="1">
    <citation type="submission" date="2020-08" db="EMBL/GenBank/DDBJ databases">
        <title>A Genomic Blueprint of the Chicken Gut Microbiome.</title>
        <authorList>
            <person name="Gilroy R."/>
            <person name="Ravi A."/>
            <person name="Getino M."/>
            <person name="Pursley I."/>
            <person name="Horton D.L."/>
            <person name="Alikhan N.-F."/>
            <person name="Baker D."/>
            <person name="Gharbi K."/>
            <person name="Hall N."/>
            <person name="Watson M."/>
            <person name="Adriaenssens E.M."/>
            <person name="Foster-Nyarko E."/>
            <person name="Jarju S."/>
            <person name="Secka A."/>
            <person name="Antonio M."/>
            <person name="Oren A."/>
            <person name="Chaudhuri R."/>
            <person name="La Ragione R.M."/>
            <person name="Hildebrand F."/>
            <person name="Pallen M.J."/>
        </authorList>
    </citation>
    <scope>NUCLEOTIDE SEQUENCE [LARGE SCALE GENOMIC DNA]</scope>
    <source>
        <strain evidence="4 5">Sa3CUN1</strain>
    </source>
</reference>
<keyword evidence="2" id="KW-1133">Transmembrane helix</keyword>
<dbReference type="SMART" id="SM00267">
    <property type="entry name" value="GGDEF"/>
    <property type="match status" value="1"/>
</dbReference>
<dbReference type="RefSeq" id="WP_191750850.1">
    <property type="nucleotide sequence ID" value="NZ_JACSQZ010000059.1"/>
</dbReference>
<dbReference type="Gene3D" id="3.30.70.270">
    <property type="match status" value="1"/>
</dbReference>
<feature type="domain" description="GGDEF" evidence="3">
    <location>
        <begin position="96"/>
        <end position="218"/>
    </location>
</feature>
<organism evidence="4 5">
    <name type="scientific">Clostridium gallinarum</name>
    <dbReference type="NCBI Taxonomy" id="2762246"/>
    <lineage>
        <taxon>Bacteria</taxon>
        <taxon>Bacillati</taxon>
        <taxon>Bacillota</taxon>
        <taxon>Clostridia</taxon>
        <taxon>Eubacteriales</taxon>
        <taxon>Clostridiaceae</taxon>
        <taxon>Clostridium</taxon>
    </lineage>
</organism>
<keyword evidence="2" id="KW-0472">Membrane</keyword>
<name>A0ABR8Q6N8_9CLOT</name>
<dbReference type="EMBL" id="JACSQZ010000059">
    <property type="protein sequence ID" value="MBD7916101.1"/>
    <property type="molecule type" value="Genomic_DNA"/>
</dbReference>
<dbReference type="InterPro" id="IPR043128">
    <property type="entry name" value="Rev_trsase/Diguanyl_cyclase"/>
</dbReference>